<organism evidence="1 2">
    <name type="scientific">Eumeta variegata</name>
    <name type="common">Bagworm moth</name>
    <name type="synonym">Eumeta japonica</name>
    <dbReference type="NCBI Taxonomy" id="151549"/>
    <lineage>
        <taxon>Eukaryota</taxon>
        <taxon>Metazoa</taxon>
        <taxon>Ecdysozoa</taxon>
        <taxon>Arthropoda</taxon>
        <taxon>Hexapoda</taxon>
        <taxon>Insecta</taxon>
        <taxon>Pterygota</taxon>
        <taxon>Neoptera</taxon>
        <taxon>Endopterygota</taxon>
        <taxon>Lepidoptera</taxon>
        <taxon>Glossata</taxon>
        <taxon>Ditrysia</taxon>
        <taxon>Tineoidea</taxon>
        <taxon>Psychidae</taxon>
        <taxon>Oiketicinae</taxon>
        <taxon>Eumeta</taxon>
    </lineage>
</organism>
<reference evidence="1 2" key="1">
    <citation type="journal article" date="2019" name="Commun. Biol.">
        <title>The bagworm genome reveals a unique fibroin gene that provides high tensile strength.</title>
        <authorList>
            <person name="Kono N."/>
            <person name="Nakamura H."/>
            <person name="Ohtoshi R."/>
            <person name="Tomita M."/>
            <person name="Numata K."/>
            <person name="Arakawa K."/>
        </authorList>
    </citation>
    <scope>NUCLEOTIDE SEQUENCE [LARGE SCALE GENOMIC DNA]</scope>
</reference>
<evidence type="ECO:0000313" key="1">
    <source>
        <dbReference type="EMBL" id="GBP05240.1"/>
    </source>
</evidence>
<proteinExistence type="predicted"/>
<dbReference type="AlphaFoldDB" id="A0A4C1SVI7"/>
<name>A0A4C1SVI7_EUMVA</name>
<sequence>MEMDRLKLTECEREEAVSAGTFRSVTENFAGLPLYDPDLSPLDILFPPESPATHLGGFKWEWDKHCESAFETVKRLIETDVSTHYERNNLLIVTASATRVRSGWAVCWHGRRRLESVLSLMHRGPSPQPRRTIFKYARKS</sequence>
<dbReference type="EMBL" id="BGZK01000017">
    <property type="protein sequence ID" value="GBP05240.1"/>
    <property type="molecule type" value="Genomic_DNA"/>
</dbReference>
<dbReference type="Proteomes" id="UP000299102">
    <property type="component" value="Unassembled WGS sequence"/>
</dbReference>
<keyword evidence="2" id="KW-1185">Reference proteome</keyword>
<gene>
    <name evidence="1" type="ORF">EVAR_76704_1</name>
</gene>
<comment type="caution">
    <text evidence="1">The sequence shown here is derived from an EMBL/GenBank/DDBJ whole genome shotgun (WGS) entry which is preliminary data.</text>
</comment>
<evidence type="ECO:0000313" key="2">
    <source>
        <dbReference type="Proteomes" id="UP000299102"/>
    </source>
</evidence>
<protein>
    <submittedName>
        <fullName evidence="1">Uncharacterized protein</fullName>
    </submittedName>
</protein>
<accession>A0A4C1SVI7</accession>